<sequence length="125" mass="13517">MTELVRPPAHIAPYVRVLGQDGALAFLLELGGAELYIAKSPKGRSRLVQVVGQDKAEALARVADELPSRIPTAKPWIARVLKAKGLPVAEIARKLHTTDVTVRKYLAGQSAIAQPDPRQPNLPLD</sequence>
<proteinExistence type="predicted"/>
<dbReference type="Proteomes" id="UP000294662">
    <property type="component" value="Unassembled WGS sequence"/>
</dbReference>
<name>A0A4R5F0F3_9RHOB</name>
<organism evidence="1 2">
    <name type="scientific">Antarcticimicrobium sediminis</name>
    <dbReference type="NCBI Taxonomy" id="2546227"/>
    <lineage>
        <taxon>Bacteria</taxon>
        <taxon>Pseudomonadati</taxon>
        <taxon>Pseudomonadota</taxon>
        <taxon>Alphaproteobacteria</taxon>
        <taxon>Rhodobacterales</taxon>
        <taxon>Paracoccaceae</taxon>
        <taxon>Antarcticimicrobium</taxon>
    </lineage>
</organism>
<evidence type="ECO:0000313" key="2">
    <source>
        <dbReference type="Proteomes" id="UP000294662"/>
    </source>
</evidence>
<comment type="caution">
    <text evidence="1">The sequence shown here is derived from an EMBL/GenBank/DDBJ whole genome shotgun (WGS) entry which is preliminary data.</text>
</comment>
<dbReference type="RefSeq" id="WP_132826935.1">
    <property type="nucleotide sequence ID" value="NZ_SMFP01000001.1"/>
</dbReference>
<reference evidence="1 2" key="1">
    <citation type="submission" date="2019-03" db="EMBL/GenBank/DDBJ databases">
        <authorList>
            <person name="Zhang S."/>
        </authorList>
    </citation>
    <scope>NUCLEOTIDE SEQUENCE [LARGE SCALE GENOMIC DNA]</scope>
    <source>
        <strain evidence="1 2">S4J41</strain>
    </source>
</reference>
<dbReference type="AlphaFoldDB" id="A0A4R5F0F3"/>
<gene>
    <name evidence="1" type="ORF">E1B25_01655</name>
</gene>
<accession>A0A4R5F0F3</accession>
<protein>
    <submittedName>
        <fullName evidence="1">Helix-turn-helix domain-containing protein</fullName>
    </submittedName>
</protein>
<evidence type="ECO:0000313" key="1">
    <source>
        <dbReference type="EMBL" id="TDE40945.1"/>
    </source>
</evidence>
<dbReference type="OrthoDB" id="7860387at2"/>
<dbReference type="EMBL" id="SMFP01000001">
    <property type="protein sequence ID" value="TDE40945.1"/>
    <property type="molecule type" value="Genomic_DNA"/>
</dbReference>
<keyword evidence="2" id="KW-1185">Reference proteome</keyword>